<dbReference type="InterPro" id="IPR029057">
    <property type="entry name" value="PRTase-like"/>
</dbReference>
<protein>
    <submittedName>
        <fullName evidence="4">ComF family protein</fullName>
    </submittedName>
</protein>
<dbReference type="PANTHER" id="PTHR47505">
    <property type="entry name" value="DNA UTILIZATION PROTEIN YHGH"/>
    <property type="match status" value="1"/>
</dbReference>
<dbReference type="Pfam" id="PF12773">
    <property type="entry name" value="DZR"/>
    <property type="match status" value="1"/>
</dbReference>
<evidence type="ECO:0000313" key="4">
    <source>
        <dbReference type="EMBL" id="HIX46229.1"/>
    </source>
</evidence>
<evidence type="ECO:0000259" key="3">
    <source>
        <dbReference type="Pfam" id="PF12773"/>
    </source>
</evidence>
<evidence type="ECO:0000256" key="1">
    <source>
        <dbReference type="ARBA" id="ARBA00008007"/>
    </source>
</evidence>
<organism evidence="4 5">
    <name type="scientific">Candidatus Borkfalkia faecigallinarum</name>
    <dbReference type="NCBI Taxonomy" id="2838509"/>
    <lineage>
        <taxon>Bacteria</taxon>
        <taxon>Bacillati</taxon>
        <taxon>Bacillota</taxon>
        <taxon>Clostridia</taxon>
        <taxon>Christensenellales</taxon>
        <taxon>Christensenellaceae</taxon>
        <taxon>Candidatus Borkfalkia</taxon>
    </lineage>
</organism>
<reference evidence="4" key="2">
    <citation type="submission" date="2021-04" db="EMBL/GenBank/DDBJ databases">
        <authorList>
            <person name="Gilroy R."/>
        </authorList>
    </citation>
    <scope>NUCLEOTIDE SEQUENCE</scope>
    <source>
        <strain evidence="4">26628</strain>
    </source>
</reference>
<comment type="caution">
    <text evidence="4">The sequence shown here is derived from an EMBL/GenBank/DDBJ whole genome shotgun (WGS) entry which is preliminary data.</text>
</comment>
<dbReference type="AlphaFoldDB" id="A0A9D1VSL6"/>
<feature type="domain" description="Phosphoribosyltransferase" evidence="2">
    <location>
        <begin position="112"/>
        <end position="239"/>
    </location>
</feature>
<feature type="domain" description="DZANK-type" evidence="3">
    <location>
        <begin position="24"/>
        <end position="70"/>
    </location>
</feature>
<name>A0A9D1VSL6_9FIRM</name>
<gene>
    <name evidence="4" type="ORF">H9737_00885</name>
</gene>
<comment type="similarity">
    <text evidence="1">Belongs to the ComF/GntX family.</text>
</comment>
<dbReference type="Pfam" id="PF00156">
    <property type="entry name" value="Pribosyltran"/>
    <property type="match status" value="1"/>
</dbReference>
<sequence>MDREGWRRVFELAHEAVFGKNCVCAACGEDVFSDALFCERCLAALPANAGYVCSKCGRAIGADYPVCLECKANMPLFDAARSAFRYEGGVVGLVKKCKTGGRYLAEAFAERLAPLLARAFPDADLLVCVPMTDAARRKRGYNQSDLLASALSRRSGVAYAPDTLVKLRDTAEQKGLSAAERAKNLHGSFRVHERALCRGRHIVIVDDVLTTGSTANAIARALRGAGAARVYALTAASVPFRERQRSAEEALKNPADRP</sequence>
<dbReference type="InterPro" id="IPR025874">
    <property type="entry name" value="DZR"/>
</dbReference>
<dbReference type="InterPro" id="IPR051910">
    <property type="entry name" value="ComF/GntX_DNA_util-trans"/>
</dbReference>
<evidence type="ECO:0000259" key="2">
    <source>
        <dbReference type="Pfam" id="PF00156"/>
    </source>
</evidence>
<proteinExistence type="inferred from homology"/>
<dbReference type="CDD" id="cd06223">
    <property type="entry name" value="PRTases_typeI"/>
    <property type="match status" value="1"/>
</dbReference>
<dbReference type="PANTHER" id="PTHR47505:SF1">
    <property type="entry name" value="DNA UTILIZATION PROTEIN YHGH"/>
    <property type="match status" value="1"/>
</dbReference>
<dbReference type="SUPFAM" id="SSF53271">
    <property type="entry name" value="PRTase-like"/>
    <property type="match status" value="1"/>
</dbReference>
<accession>A0A9D1VSL6</accession>
<dbReference type="InterPro" id="IPR000836">
    <property type="entry name" value="PRTase_dom"/>
</dbReference>
<evidence type="ECO:0000313" key="5">
    <source>
        <dbReference type="Proteomes" id="UP000824249"/>
    </source>
</evidence>
<dbReference type="EMBL" id="DXFD01000012">
    <property type="protein sequence ID" value="HIX46229.1"/>
    <property type="molecule type" value="Genomic_DNA"/>
</dbReference>
<reference evidence="4" key="1">
    <citation type="journal article" date="2021" name="PeerJ">
        <title>Extensive microbial diversity within the chicken gut microbiome revealed by metagenomics and culture.</title>
        <authorList>
            <person name="Gilroy R."/>
            <person name="Ravi A."/>
            <person name="Getino M."/>
            <person name="Pursley I."/>
            <person name="Horton D.L."/>
            <person name="Alikhan N.F."/>
            <person name="Baker D."/>
            <person name="Gharbi K."/>
            <person name="Hall N."/>
            <person name="Watson M."/>
            <person name="Adriaenssens E.M."/>
            <person name="Foster-Nyarko E."/>
            <person name="Jarju S."/>
            <person name="Secka A."/>
            <person name="Antonio M."/>
            <person name="Oren A."/>
            <person name="Chaudhuri R.R."/>
            <person name="La Ragione R."/>
            <person name="Hildebrand F."/>
            <person name="Pallen M.J."/>
        </authorList>
    </citation>
    <scope>NUCLEOTIDE SEQUENCE</scope>
    <source>
        <strain evidence="4">26628</strain>
    </source>
</reference>
<dbReference type="Gene3D" id="3.40.50.2020">
    <property type="match status" value="1"/>
</dbReference>
<dbReference type="Proteomes" id="UP000824249">
    <property type="component" value="Unassembled WGS sequence"/>
</dbReference>